<feature type="region of interest" description="Disordered" evidence="1">
    <location>
        <begin position="128"/>
        <end position="149"/>
    </location>
</feature>
<dbReference type="Proteomes" id="UP000775213">
    <property type="component" value="Unassembled WGS sequence"/>
</dbReference>
<dbReference type="EMBL" id="JAGFBR010000013">
    <property type="protein sequence ID" value="KAH0457207.1"/>
    <property type="molecule type" value="Genomic_DNA"/>
</dbReference>
<evidence type="ECO:0000313" key="3">
    <source>
        <dbReference type="Proteomes" id="UP000775213"/>
    </source>
</evidence>
<feature type="compositionally biased region" description="Polar residues" evidence="1">
    <location>
        <begin position="246"/>
        <end position="258"/>
    </location>
</feature>
<protein>
    <submittedName>
        <fullName evidence="2">Uncharacterized protein</fullName>
    </submittedName>
</protein>
<organism evidence="2 3">
    <name type="scientific">Dendrobium chrysotoxum</name>
    <name type="common">Orchid</name>
    <dbReference type="NCBI Taxonomy" id="161865"/>
    <lineage>
        <taxon>Eukaryota</taxon>
        <taxon>Viridiplantae</taxon>
        <taxon>Streptophyta</taxon>
        <taxon>Embryophyta</taxon>
        <taxon>Tracheophyta</taxon>
        <taxon>Spermatophyta</taxon>
        <taxon>Magnoliopsida</taxon>
        <taxon>Liliopsida</taxon>
        <taxon>Asparagales</taxon>
        <taxon>Orchidaceae</taxon>
        <taxon>Epidendroideae</taxon>
        <taxon>Malaxideae</taxon>
        <taxon>Dendrobiinae</taxon>
        <taxon>Dendrobium</taxon>
    </lineage>
</organism>
<name>A0AAV7GMH5_DENCH</name>
<dbReference type="AlphaFoldDB" id="A0AAV7GMH5"/>
<evidence type="ECO:0000256" key="1">
    <source>
        <dbReference type="SAM" id="MobiDB-lite"/>
    </source>
</evidence>
<gene>
    <name evidence="2" type="ORF">IEQ34_015114</name>
</gene>
<feature type="region of interest" description="Disordered" evidence="1">
    <location>
        <begin position="244"/>
        <end position="266"/>
    </location>
</feature>
<comment type="caution">
    <text evidence="2">The sequence shown here is derived from an EMBL/GenBank/DDBJ whole genome shotgun (WGS) entry which is preliminary data.</text>
</comment>
<feature type="compositionally biased region" description="Polar residues" evidence="1">
    <location>
        <begin position="128"/>
        <end position="148"/>
    </location>
</feature>
<accession>A0AAV7GMH5</accession>
<evidence type="ECO:0000313" key="2">
    <source>
        <dbReference type="EMBL" id="KAH0457207.1"/>
    </source>
</evidence>
<reference evidence="2 3" key="1">
    <citation type="journal article" date="2021" name="Hortic Res">
        <title>Chromosome-scale assembly of the Dendrobium chrysotoxum genome enhances the understanding of orchid evolution.</title>
        <authorList>
            <person name="Zhang Y."/>
            <person name="Zhang G.Q."/>
            <person name="Zhang D."/>
            <person name="Liu X.D."/>
            <person name="Xu X.Y."/>
            <person name="Sun W.H."/>
            <person name="Yu X."/>
            <person name="Zhu X."/>
            <person name="Wang Z.W."/>
            <person name="Zhao X."/>
            <person name="Zhong W.Y."/>
            <person name="Chen H."/>
            <person name="Yin W.L."/>
            <person name="Huang T."/>
            <person name="Niu S.C."/>
            <person name="Liu Z.J."/>
        </authorList>
    </citation>
    <scope>NUCLEOTIDE SEQUENCE [LARGE SCALE GENOMIC DNA]</scope>
    <source>
        <strain evidence="2">Lindl</strain>
    </source>
</reference>
<keyword evidence="3" id="KW-1185">Reference proteome</keyword>
<proteinExistence type="predicted"/>
<sequence>MDASKIIPSAHDGDRRRSDNVASTITSDSLVVIRKKFHVPNDVLIIAPKRIDRAHAPSQGFIAVYEMTLRAGLRFPPAPELLDIFKACGIALPQFLCRAITIIVGLITERSNATQLKKSERVHETTSTVLKHSASHPSEGQRVTNFSSQKKRKTNYKVILLRDDGGSKEAASLPIINLVSLDSDIEARSSRIHIPEDALKHICIERRHANDIDLERQSLEEGFTRGFLKDVWLIHRKTGVDIEGLTPSQASEDSSPNSGDEDIESELKKVFFNDDDDVDIA</sequence>